<evidence type="ECO:0000256" key="3">
    <source>
        <dbReference type="ARBA" id="ARBA00004640"/>
    </source>
</evidence>
<organism evidence="16 17">
    <name type="scientific">Characodon lateralis</name>
    <dbReference type="NCBI Taxonomy" id="208331"/>
    <lineage>
        <taxon>Eukaryota</taxon>
        <taxon>Metazoa</taxon>
        <taxon>Chordata</taxon>
        <taxon>Craniata</taxon>
        <taxon>Vertebrata</taxon>
        <taxon>Euteleostomi</taxon>
        <taxon>Actinopterygii</taxon>
        <taxon>Neopterygii</taxon>
        <taxon>Teleostei</taxon>
        <taxon>Neoteleostei</taxon>
        <taxon>Acanthomorphata</taxon>
        <taxon>Ovalentaria</taxon>
        <taxon>Atherinomorphae</taxon>
        <taxon>Cyprinodontiformes</taxon>
        <taxon>Goodeidae</taxon>
        <taxon>Characodon</taxon>
    </lineage>
</organism>
<dbReference type="PANTHER" id="PTHR12847">
    <property type="entry name" value="ATP-BINDING CASSETTE ABC TRANSPORTER-RELATED"/>
    <property type="match status" value="1"/>
</dbReference>
<evidence type="ECO:0000313" key="17">
    <source>
        <dbReference type="Proteomes" id="UP001352852"/>
    </source>
</evidence>
<keyword evidence="9" id="KW-0653">Protein transport</keyword>
<accession>A0ABU7F7D9</accession>
<evidence type="ECO:0000256" key="7">
    <source>
        <dbReference type="ARBA" id="ARBA00022553"/>
    </source>
</evidence>
<dbReference type="SUPFAM" id="SSF50729">
    <property type="entry name" value="PH domain-like"/>
    <property type="match status" value="1"/>
</dbReference>
<comment type="subcellular location">
    <subcellularLocation>
        <location evidence="2">Cell membrane</location>
    </subcellularLocation>
    <subcellularLocation>
        <location evidence="3">Cytoplasmic vesicle</location>
        <location evidence="3">Clathrin-coated vesicle membrane</location>
    </subcellularLocation>
</comment>
<dbReference type="PANTHER" id="PTHR12847:SF15">
    <property type="entry name" value="ADAPTIN EAR-BINDING COAT-ASSOCIATED PROTEIN 1"/>
    <property type="match status" value="1"/>
</dbReference>
<feature type="domain" description="NECAP PHear" evidence="15">
    <location>
        <begin position="1"/>
        <end position="63"/>
    </location>
</feature>
<dbReference type="EMBL" id="JAHUTJ010078371">
    <property type="protein sequence ID" value="MED6295317.1"/>
    <property type="molecule type" value="Genomic_DNA"/>
</dbReference>
<evidence type="ECO:0000256" key="13">
    <source>
        <dbReference type="ARBA" id="ARBA00042069"/>
    </source>
</evidence>
<evidence type="ECO:0000313" key="16">
    <source>
        <dbReference type="EMBL" id="MED6295317.1"/>
    </source>
</evidence>
<evidence type="ECO:0000256" key="14">
    <source>
        <dbReference type="SAM" id="MobiDB-lite"/>
    </source>
</evidence>
<feature type="compositionally biased region" description="Pro residues" evidence="14">
    <location>
        <begin position="82"/>
        <end position="95"/>
    </location>
</feature>
<evidence type="ECO:0000256" key="10">
    <source>
        <dbReference type="ARBA" id="ARBA00023136"/>
    </source>
</evidence>
<evidence type="ECO:0000256" key="5">
    <source>
        <dbReference type="ARBA" id="ARBA00022448"/>
    </source>
</evidence>
<feature type="region of interest" description="Disordered" evidence="14">
    <location>
        <begin position="60"/>
        <end position="106"/>
    </location>
</feature>
<keyword evidence="10" id="KW-0472">Membrane</keyword>
<evidence type="ECO:0000259" key="15">
    <source>
        <dbReference type="Pfam" id="PF07933"/>
    </source>
</evidence>
<comment type="function">
    <text evidence="1">Involved in endocytosis.</text>
</comment>
<evidence type="ECO:0000256" key="8">
    <source>
        <dbReference type="ARBA" id="ARBA00022737"/>
    </source>
</evidence>
<keyword evidence="11" id="KW-0968">Cytoplasmic vesicle</keyword>
<dbReference type="Pfam" id="PF07933">
    <property type="entry name" value="DUF1681"/>
    <property type="match status" value="1"/>
</dbReference>
<dbReference type="InterPro" id="IPR012466">
    <property type="entry name" value="NECAP_PHear"/>
</dbReference>
<dbReference type="InterPro" id="IPR011993">
    <property type="entry name" value="PH-like_dom_sf"/>
</dbReference>
<keyword evidence="5" id="KW-0813">Transport</keyword>
<protein>
    <recommendedName>
        <fullName evidence="12">Adaptin ear-binding coat-associated protein 1</fullName>
    </recommendedName>
    <alternativeName>
        <fullName evidence="13">NECAP endocytosis-associated protein 1</fullName>
    </alternativeName>
</protein>
<dbReference type="Proteomes" id="UP001352852">
    <property type="component" value="Unassembled WGS sequence"/>
</dbReference>
<evidence type="ECO:0000256" key="6">
    <source>
        <dbReference type="ARBA" id="ARBA00022475"/>
    </source>
</evidence>
<sequence>RSAFIGVGFGDRGDAFDFNVALQDHFKWVKQESEISKSNQLGDSGPKLDLGFKEGQTIRLNIGQGKRRDKPRPQGSAGVGLLPPPPGGKIAPPPSSGSSNHNIVPQTAGTGCLLELDSSNSNTVVQSNQSSDLLLGDFSAPASSVTPESTAQNTTNWIQF</sequence>
<keyword evidence="17" id="KW-1185">Reference proteome</keyword>
<keyword evidence="6" id="KW-1003">Cell membrane</keyword>
<evidence type="ECO:0000256" key="9">
    <source>
        <dbReference type="ARBA" id="ARBA00022927"/>
    </source>
</evidence>
<dbReference type="Gene3D" id="2.30.29.30">
    <property type="entry name" value="Pleckstrin-homology domain (PH domain)/Phosphotyrosine-binding domain (PTB)"/>
    <property type="match status" value="1"/>
</dbReference>
<evidence type="ECO:0000256" key="12">
    <source>
        <dbReference type="ARBA" id="ARBA00040664"/>
    </source>
</evidence>
<keyword evidence="7" id="KW-0597">Phosphoprotein</keyword>
<name>A0ABU7F7D9_9TELE</name>
<proteinExistence type="inferred from homology"/>
<reference evidence="16 17" key="1">
    <citation type="submission" date="2021-06" db="EMBL/GenBank/DDBJ databases">
        <authorList>
            <person name="Palmer J.M."/>
        </authorList>
    </citation>
    <scope>NUCLEOTIDE SEQUENCE [LARGE SCALE GENOMIC DNA]</scope>
    <source>
        <strain evidence="16 17">CL_MEX2019</strain>
        <tissue evidence="16">Muscle</tissue>
    </source>
</reference>
<feature type="non-terminal residue" evidence="16">
    <location>
        <position position="1"/>
    </location>
</feature>
<gene>
    <name evidence="16" type="ORF">CHARACLAT_030481</name>
</gene>
<evidence type="ECO:0000256" key="4">
    <source>
        <dbReference type="ARBA" id="ARBA00007736"/>
    </source>
</evidence>
<comment type="similarity">
    <text evidence="4">Belongs to the NECAP family.</text>
</comment>
<comment type="caution">
    <text evidence="16">The sequence shown here is derived from an EMBL/GenBank/DDBJ whole genome shotgun (WGS) entry which is preliminary data.</text>
</comment>
<keyword evidence="8" id="KW-0677">Repeat</keyword>
<evidence type="ECO:0000256" key="1">
    <source>
        <dbReference type="ARBA" id="ARBA00002550"/>
    </source>
</evidence>
<evidence type="ECO:0000256" key="2">
    <source>
        <dbReference type="ARBA" id="ARBA00004236"/>
    </source>
</evidence>
<evidence type="ECO:0000256" key="11">
    <source>
        <dbReference type="ARBA" id="ARBA00023329"/>
    </source>
</evidence>